<dbReference type="OrthoDB" id="6192933at2"/>
<dbReference type="InterPro" id="IPR051455">
    <property type="entry name" value="Bact_solute-bind_prot3"/>
</dbReference>
<dbReference type="GO" id="GO:0005576">
    <property type="term" value="C:extracellular region"/>
    <property type="evidence" value="ECO:0007669"/>
    <property type="project" value="TreeGrafter"/>
</dbReference>
<dbReference type="CDD" id="cd13689">
    <property type="entry name" value="PBP2_BsGlnH"/>
    <property type="match status" value="1"/>
</dbReference>
<comment type="similarity">
    <text evidence="1">Belongs to the bacterial solute-binding protein 3 family.</text>
</comment>
<comment type="caution">
    <text evidence="4">The sequence shown here is derived from an EMBL/GenBank/DDBJ whole genome shotgun (WGS) entry which is preliminary data.</text>
</comment>
<dbReference type="EMBL" id="JGYG01000006">
    <property type="protein sequence ID" value="KFI29324.1"/>
    <property type="molecule type" value="Genomic_DNA"/>
</dbReference>
<keyword evidence="2" id="KW-0813">Transport</keyword>
<name>A0A086Y4X4_9RHOB</name>
<dbReference type="RefSeq" id="WP_035710878.1">
    <property type="nucleotide sequence ID" value="NZ_CAMIFG010000062.1"/>
</dbReference>
<dbReference type="PANTHER" id="PTHR30085:SF6">
    <property type="entry name" value="ABC TRANSPORTER GLUTAMINE-BINDING PROTEIN GLNH"/>
    <property type="match status" value="1"/>
</dbReference>
<organism evidence="4 5">
    <name type="scientific">Haematobacter massiliensis</name>
    <dbReference type="NCBI Taxonomy" id="195105"/>
    <lineage>
        <taxon>Bacteria</taxon>
        <taxon>Pseudomonadati</taxon>
        <taxon>Pseudomonadota</taxon>
        <taxon>Alphaproteobacteria</taxon>
        <taxon>Rhodobacterales</taxon>
        <taxon>Paracoccaceae</taxon>
        <taxon>Haematobacter</taxon>
    </lineage>
</organism>
<dbReference type="SMART" id="SM00062">
    <property type="entry name" value="PBPb"/>
    <property type="match status" value="1"/>
</dbReference>
<dbReference type="SUPFAM" id="SSF53850">
    <property type="entry name" value="Periplasmic binding protein-like II"/>
    <property type="match status" value="1"/>
</dbReference>
<evidence type="ECO:0000313" key="4">
    <source>
        <dbReference type="EMBL" id="KFI29324.1"/>
    </source>
</evidence>
<protein>
    <submittedName>
        <fullName evidence="4">Cysteine ABC transporter substrate-binding protein</fullName>
    </submittedName>
</protein>
<dbReference type="GO" id="GO:0030288">
    <property type="term" value="C:outer membrane-bounded periplasmic space"/>
    <property type="evidence" value="ECO:0007669"/>
    <property type="project" value="TreeGrafter"/>
</dbReference>
<dbReference type="STRING" id="195105.CN97_16815"/>
<dbReference type="Proteomes" id="UP000028826">
    <property type="component" value="Unassembled WGS sequence"/>
</dbReference>
<evidence type="ECO:0000256" key="3">
    <source>
        <dbReference type="ARBA" id="ARBA00022729"/>
    </source>
</evidence>
<reference evidence="4 5" key="1">
    <citation type="submission" date="2014-03" db="EMBL/GenBank/DDBJ databases">
        <title>Genome of Haematobacter massiliensis CCUG 47968.</title>
        <authorList>
            <person name="Wang D."/>
            <person name="Wang G."/>
        </authorList>
    </citation>
    <scope>NUCLEOTIDE SEQUENCE [LARGE SCALE GENOMIC DNA]</scope>
    <source>
        <strain evidence="4 5">CCUG 47968</strain>
    </source>
</reference>
<dbReference type="Pfam" id="PF00497">
    <property type="entry name" value="SBP_bac_3"/>
    <property type="match status" value="1"/>
</dbReference>
<dbReference type="Gene3D" id="3.40.190.10">
    <property type="entry name" value="Periplasmic binding protein-like II"/>
    <property type="match status" value="2"/>
</dbReference>
<dbReference type="InterPro" id="IPR001638">
    <property type="entry name" value="Solute-binding_3/MltF_N"/>
</dbReference>
<evidence type="ECO:0000256" key="1">
    <source>
        <dbReference type="ARBA" id="ARBA00010333"/>
    </source>
</evidence>
<proteinExistence type="inferred from homology"/>
<dbReference type="GO" id="GO:0006865">
    <property type="term" value="P:amino acid transport"/>
    <property type="evidence" value="ECO:0007669"/>
    <property type="project" value="TreeGrafter"/>
</dbReference>
<accession>A0A086Y4X4</accession>
<evidence type="ECO:0000313" key="5">
    <source>
        <dbReference type="Proteomes" id="UP000028826"/>
    </source>
</evidence>
<sequence length="281" mass="29664">MSIFNSLALAAGLALTATTALTSAAVADQLADIKAAGKLVCGVLGTLEPFSFQDPATRATVGYDVDLCRAVATDLGVTLEVKPIAVEARIPELTQGRVDIVSAALGYTADRAKQIDYSNTSYVSLQKILVKADSGISQLDDLATKKISAPKGSTSEKYLRAVLPKANVLTFQDPPAAFLALQQSKVAGMILSEIALVKFMNQAGGLTLIAQPVAEEYWGLGLRKDEPAFKAAVNATLTRLETSGEGKAIFDKWLGEATTYKMKRAFTLDVPASEPVLKPGV</sequence>
<keyword evidence="5" id="KW-1185">Reference proteome</keyword>
<dbReference type="eggNOG" id="COG0834">
    <property type="taxonomic scope" value="Bacteria"/>
</dbReference>
<evidence type="ECO:0000256" key="2">
    <source>
        <dbReference type="ARBA" id="ARBA00022448"/>
    </source>
</evidence>
<dbReference type="PANTHER" id="PTHR30085">
    <property type="entry name" value="AMINO ACID ABC TRANSPORTER PERMEASE"/>
    <property type="match status" value="1"/>
</dbReference>
<dbReference type="AlphaFoldDB" id="A0A086Y4X4"/>
<gene>
    <name evidence="4" type="ORF">CN97_16815</name>
</gene>
<keyword evidence="3" id="KW-0732">Signal</keyword>